<dbReference type="SMART" id="SM00028">
    <property type="entry name" value="TPR"/>
    <property type="match status" value="3"/>
</dbReference>
<name>A0ABT2LY94_9FIRM</name>
<protein>
    <submittedName>
        <fullName evidence="3">Tetratricopeptide repeat protein</fullName>
    </submittedName>
</protein>
<keyword evidence="2" id="KW-1133">Transmembrane helix</keyword>
<dbReference type="RefSeq" id="WP_260978429.1">
    <property type="nucleotide sequence ID" value="NZ_JAODBU010000003.1"/>
</dbReference>
<feature type="transmembrane region" description="Helical" evidence="2">
    <location>
        <begin position="217"/>
        <end position="240"/>
    </location>
</feature>
<evidence type="ECO:0000256" key="2">
    <source>
        <dbReference type="SAM" id="Phobius"/>
    </source>
</evidence>
<comment type="caution">
    <text evidence="3">The sequence shown here is derived from an EMBL/GenBank/DDBJ whole genome shotgun (WGS) entry which is preliminary data.</text>
</comment>
<keyword evidence="2" id="KW-0472">Membrane</keyword>
<reference evidence="3" key="1">
    <citation type="submission" date="2022-09" db="EMBL/GenBank/DDBJ databases">
        <title>Eubacterium sp. LFL-14 isolated from human feces.</title>
        <authorList>
            <person name="Liu F."/>
        </authorList>
    </citation>
    <scope>NUCLEOTIDE SEQUENCE</scope>
    <source>
        <strain evidence="3">LFL-14</strain>
    </source>
</reference>
<organism evidence="3 4">
    <name type="scientific">Eubacterium album</name>
    <dbReference type="NCBI Taxonomy" id="2978477"/>
    <lineage>
        <taxon>Bacteria</taxon>
        <taxon>Bacillati</taxon>
        <taxon>Bacillota</taxon>
        <taxon>Clostridia</taxon>
        <taxon>Eubacteriales</taxon>
        <taxon>Eubacteriaceae</taxon>
        <taxon>Eubacterium</taxon>
    </lineage>
</organism>
<keyword evidence="4" id="KW-1185">Reference proteome</keyword>
<dbReference type="SUPFAM" id="SSF48452">
    <property type="entry name" value="TPR-like"/>
    <property type="match status" value="1"/>
</dbReference>
<dbReference type="PROSITE" id="PS50005">
    <property type="entry name" value="TPR"/>
    <property type="match status" value="1"/>
</dbReference>
<evidence type="ECO:0000313" key="4">
    <source>
        <dbReference type="Proteomes" id="UP001431199"/>
    </source>
</evidence>
<dbReference type="InterPro" id="IPR019734">
    <property type="entry name" value="TPR_rpt"/>
</dbReference>
<evidence type="ECO:0000256" key="1">
    <source>
        <dbReference type="PROSITE-ProRule" id="PRU00339"/>
    </source>
</evidence>
<keyword evidence="2" id="KW-0812">Transmembrane</keyword>
<dbReference type="Proteomes" id="UP001431199">
    <property type="component" value="Unassembled WGS sequence"/>
</dbReference>
<dbReference type="InterPro" id="IPR011990">
    <property type="entry name" value="TPR-like_helical_dom_sf"/>
</dbReference>
<dbReference type="EMBL" id="JAODBU010000003">
    <property type="protein sequence ID" value="MCT7398261.1"/>
    <property type="molecule type" value="Genomic_DNA"/>
</dbReference>
<keyword evidence="1" id="KW-0802">TPR repeat</keyword>
<proteinExistence type="predicted"/>
<dbReference type="Gene3D" id="1.25.40.10">
    <property type="entry name" value="Tetratricopeptide repeat domain"/>
    <property type="match status" value="1"/>
</dbReference>
<feature type="repeat" description="TPR" evidence="1">
    <location>
        <begin position="317"/>
        <end position="350"/>
    </location>
</feature>
<evidence type="ECO:0000313" key="3">
    <source>
        <dbReference type="EMBL" id="MCT7398261.1"/>
    </source>
</evidence>
<accession>A0ABT2LY94</accession>
<sequence length="577" mass="66235">MAERYEDILTLENNQWTYGCPVLIEGGVLQYDTVSERNLLTINFMNICDAVLSEVDLTIYASDEAEENILEIEHQYLKLHLEPGAKFGNNVHLPIEDKEAKKFKLKITKVVCEDDGSEWIKDDIFEAHPEITNPEEFGQKMDQEYEDKYNKCEELIVLEDSENLKKVVEILETLRWYKNCEEMYDYAKRKYDITLRTEKRKKREGERKDARKKKQKMAAAIAACIASVAVIIFAIVYLTVIGPNHQVKIAKEYNNQGEFQKAIEICENLHGFGNSKEVLKEANYQIGFLAFNQQDFETALKYFEKTTGYKGTNNLLSQSYYNLGQQSAQGEQYEAALDYYTKGYNTATEDKVKLNCQTGIALAQYKLAYVTEAWSTINAVYEADKNVKAAYDEYGYAYAMKVLSEGNVDEATAVFKLIKGYADSAAQYGKIIYEKAVPVAEAGDLASALSTLKEVKDDYEPAGKLYKEMDEFITASSNWVGNWKMKGDQGDYTMTISTLLYKGELCLKVTDTYLDYDKIISTKEKVRKIYVASERVEYKLKDVHNYKIILTRETSKKIKRVLSYDGASYIRKYKKTK</sequence>
<gene>
    <name evidence="3" type="ORF">N5B56_04050</name>
</gene>